<dbReference type="GO" id="GO:0016020">
    <property type="term" value="C:membrane"/>
    <property type="evidence" value="ECO:0007669"/>
    <property type="project" value="UniProtKB-SubCell"/>
</dbReference>
<dbReference type="PANTHER" id="PTHR45977:SF4">
    <property type="entry name" value="RING-TYPE DOMAIN-CONTAINING PROTEIN"/>
    <property type="match status" value="1"/>
</dbReference>
<dbReference type="Gene3D" id="3.30.40.10">
    <property type="entry name" value="Zinc/RING finger domain, C3HC4 (zinc finger)"/>
    <property type="match status" value="1"/>
</dbReference>
<evidence type="ECO:0000256" key="11">
    <source>
        <dbReference type="ARBA" id="ARBA00023136"/>
    </source>
</evidence>
<reference evidence="15" key="1">
    <citation type="journal article" date="2013" name="J. Plant Res.">
        <title>Effect of fungi and light on seed germination of three Opuntia species from semiarid lands of central Mexico.</title>
        <authorList>
            <person name="Delgado-Sanchez P."/>
            <person name="Jimenez-Bremont J.F."/>
            <person name="Guerrero-Gonzalez Mde L."/>
            <person name="Flores J."/>
        </authorList>
    </citation>
    <scope>NUCLEOTIDE SEQUENCE</scope>
    <source>
        <tissue evidence="15">Cladode</tissue>
    </source>
</reference>
<dbReference type="GO" id="GO:0061630">
    <property type="term" value="F:ubiquitin protein ligase activity"/>
    <property type="evidence" value="ECO:0007669"/>
    <property type="project" value="UniProtKB-EC"/>
</dbReference>
<dbReference type="GO" id="GO:0016567">
    <property type="term" value="P:protein ubiquitination"/>
    <property type="evidence" value="ECO:0007669"/>
    <property type="project" value="TreeGrafter"/>
</dbReference>
<proteinExistence type="predicted"/>
<evidence type="ECO:0000256" key="5">
    <source>
        <dbReference type="ARBA" id="ARBA00022692"/>
    </source>
</evidence>
<evidence type="ECO:0000256" key="10">
    <source>
        <dbReference type="ARBA" id="ARBA00022989"/>
    </source>
</evidence>
<feature type="region of interest" description="Disordered" evidence="13">
    <location>
        <begin position="111"/>
        <end position="130"/>
    </location>
</feature>
<feature type="domain" description="RING-type" evidence="14">
    <location>
        <begin position="139"/>
        <end position="180"/>
    </location>
</feature>
<evidence type="ECO:0000256" key="9">
    <source>
        <dbReference type="ARBA" id="ARBA00022833"/>
    </source>
</evidence>
<reference evidence="15" key="2">
    <citation type="submission" date="2020-07" db="EMBL/GenBank/DDBJ databases">
        <authorList>
            <person name="Vera ALvarez R."/>
            <person name="Arias-Moreno D.M."/>
            <person name="Jimenez-Jacinto V."/>
            <person name="Jimenez-Bremont J.F."/>
            <person name="Swaminathan K."/>
            <person name="Moose S.P."/>
            <person name="Guerrero-Gonzalez M.L."/>
            <person name="Marino-Ramirez L."/>
            <person name="Landsman D."/>
            <person name="Rodriguez-Kessler M."/>
            <person name="Delgado-Sanchez P."/>
        </authorList>
    </citation>
    <scope>NUCLEOTIDE SEQUENCE</scope>
    <source>
        <tissue evidence="15">Cladode</tissue>
    </source>
</reference>
<keyword evidence="6" id="KW-0479">Metal-binding</keyword>
<dbReference type="PANTHER" id="PTHR45977">
    <property type="entry name" value="TARGET OF ERK KINASE MPK-1"/>
    <property type="match status" value="1"/>
</dbReference>
<dbReference type="SUPFAM" id="SSF57850">
    <property type="entry name" value="RING/U-box"/>
    <property type="match status" value="1"/>
</dbReference>
<keyword evidence="5" id="KW-0812">Transmembrane</keyword>
<dbReference type="PROSITE" id="PS50089">
    <property type="entry name" value="ZF_RING_2"/>
    <property type="match status" value="1"/>
</dbReference>
<keyword evidence="8" id="KW-0833">Ubl conjugation pathway</keyword>
<dbReference type="CDD" id="cd16454">
    <property type="entry name" value="RING-H2_PA-TM-RING"/>
    <property type="match status" value="1"/>
</dbReference>
<keyword evidence="7 12" id="KW-0863">Zinc-finger</keyword>
<dbReference type="SMART" id="SM00184">
    <property type="entry name" value="RING"/>
    <property type="match status" value="1"/>
</dbReference>
<evidence type="ECO:0000256" key="13">
    <source>
        <dbReference type="SAM" id="MobiDB-lite"/>
    </source>
</evidence>
<comment type="subcellular location">
    <subcellularLocation>
        <location evidence="2">Membrane</location>
        <topology evidence="2">Multi-pass membrane protein</topology>
    </subcellularLocation>
</comment>
<keyword evidence="11" id="KW-0472">Membrane</keyword>
<dbReference type="GO" id="GO:0008270">
    <property type="term" value="F:zinc ion binding"/>
    <property type="evidence" value="ECO:0007669"/>
    <property type="project" value="UniProtKB-KW"/>
</dbReference>
<evidence type="ECO:0000256" key="4">
    <source>
        <dbReference type="ARBA" id="ARBA00022679"/>
    </source>
</evidence>
<dbReference type="InterPro" id="IPR013083">
    <property type="entry name" value="Znf_RING/FYVE/PHD"/>
</dbReference>
<evidence type="ECO:0000256" key="1">
    <source>
        <dbReference type="ARBA" id="ARBA00000900"/>
    </source>
</evidence>
<organism evidence="15">
    <name type="scientific">Opuntia streptacantha</name>
    <name type="common">Prickly pear cactus</name>
    <name type="synonym">Opuntia cardona</name>
    <dbReference type="NCBI Taxonomy" id="393608"/>
    <lineage>
        <taxon>Eukaryota</taxon>
        <taxon>Viridiplantae</taxon>
        <taxon>Streptophyta</taxon>
        <taxon>Embryophyta</taxon>
        <taxon>Tracheophyta</taxon>
        <taxon>Spermatophyta</taxon>
        <taxon>Magnoliopsida</taxon>
        <taxon>eudicotyledons</taxon>
        <taxon>Gunneridae</taxon>
        <taxon>Pentapetalae</taxon>
        <taxon>Caryophyllales</taxon>
        <taxon>Cactineae</taxon>
        <taxon>Cactaceae</taxon>
        <taxon>Opuntioideae</taxon>
        <taxon>Opuntia</taxon>
    </lineage>
</organism>
<dbReference type="AlphaFoldDB" id="A0A7C8YFX6"/>
<keyword evidence="9" id="KW-0862">Zinc</keyword>
<comment type="catalytic activity">
    <reaction evidence="1">
        <text>S-ubiquitinyl-[E2 ubiquitin-conjugating enzyme]-L-cysteine + [acceptor protein]-L-lysine = [E2 ubiquitin-conjugating enzyme]-L-cysteine + N(6)-ubiquitinyl-[acceptor protein]-L-lysine.</text>
        <dbReference type="EC" id="2.3.2.27"/>
    </reaction>
</comment>
<dbReference type="EMBL" id="GISG01016814">
    <property type="protein sequence ID" value="MBA4617519.1"/>
    <property type="molecule type" value="Transcribed_RNA"/>
</dbReference>
<protein>
    <recommendedName>
        <fullName evidence="3">RING-type E3 ubiquitin transferase</fullName>
        <ecNumber evidence="3">2.3.2.27</ecNumber>
    </recommendedName>
</protein>
<keyword evidence="4" id="KW-0808">Transferase</keyword>
<feature type="compositionally biased region" description="Basic residues" evidence="13">
    <location>
        <begin position="113"/>
        <end position="122"/>
    </location>
</feature>
<evidence type="ECO:0000256" key="7">
    <source>
        <dbReference type="ARBA" id="ARBA00022771"/>
    </source>
</evidence>
<evidence type="ECO:0000313" key="15">
    <source>
        <dbReference type="EMBL" id="MBA4617519.1"/>
    </source>
</evidence>
<dbReference type="Pfam" id="PF13639">
    <property type="entry name" value="zf-RING_2"/>
    <property type="match status" value="1"/>
</dbReference>
<sequence length="185" mass="21237">MAGMLPGVETARKRRIHHTNHGAIFGSPPSYTPSRQYFSMPHPSLENEGVEDEKLGQTAREAKERLHQRLSRPQAKSLFIRNSIDVSEVRRSEKKQREVITTQVYGSSDMLKNKNKKKKKTKNREEESEEEEEEECSTCAVCLEEHRVGENVVKLPCNHGFHSRCMLPWLPAHPLCPCCRVSIFP</sequence>
<keyword evidence="10" id="KW-1133">Transmembrane helix</keyword>
<evidence type="ECO:0000256" key="3">
    <source>
        <dbReference type="ARBA" id="ARBA00012483"/>
    </source>
</evidence>
<dbReference type="InterPro" id="IPR001841">
    <property type="entry name" value="Znf_RING"/>
</dbReference>
<dbReference type="GO" id="GO:0006511">
    <property type="term" value="P:ubiquitin-dependent protein catabolic process"/>
    <property type="evidence" value="ECO:0007669"/>
    <property type="project" value="TreeGrafter"/>
</dbReference>
<evidence type="ECO:0000259" key="14">
    <source>
        <dbReference type="PROSITE" id="PS50089"/>
    </source>
</evidence>
<evidence type="ECO:0000256" key="8">
    <source>
        <dbReference type="ARBA" id="ARBA00022786"/>
    </source>
</evidence>
<accession>A0A7C8YFX6</accession>
<evidence type="ECO:0000256" key="6">
    <source>
        <dbReference type="ARBA" id="ARBA00022723"/>
    </source>
</evidence>
<evidence type="ECO:0000256" key="2">
    <source>
        <dbReference type="ARBA" id="ARBA00004141"/>
    </source>
</evidence>
<name>A0A7C8YFX6_OPUST</name>
<dbReference type="EC" id="2.3.2.27" evidence="3"/>
<evidence type="ECO:0000256" key="12">
    <source>
        <dbReference type="PROSITE-ProRule" id="PRU00175"/>
    </source>
</evidence>